<proteinExistence type="predicted"/>
<dbReference type="Pfam" id="PF08448">
    <property type="entry name" value="PAS_4"/>
    <property type="match status" value="1"/>
</dbReference>
<dbReference type="Gene3D" id="3.20.20.450">
    <property type="entry name" value="EAL domain"/>
    <property type="match status" value="1"/>
</dbReference>
<dbReference type="SMART" id="SM00267">
    <property type="entry name" value="GGDEF"/>
    <property type="match status" value="1"/>
</dbReference>
<feature type="region of interest" description="Disordered" evidence="2">
    <location>
        <begin position="697"/>
        <end position="720"/>
    </location>
</feature>
<dbReference type="InterPro" id="IPR001610">
    <property type="entry name" value="PAC"/>
</dbReference>
<dbReference type="CDD" id="cd00130">
    <property type="entry name" value="PAS"/>
    <property type="match status" value="2"/>
</dbReference>
<evidence type="ECO:0000259" key="4">
    <source>
        <dbReference type="PROSITE" id="PS50113"/>
    </source>
</evidence>
<dbReference type="Gene3D" id="3.30.450.20">
    <property type="entry name" value="PAS domain"/>
    <property type="match status" value="2"/>
</dbReference>
<dbReference type="InterPro" id="IPR001633">
    <property type="entry name" value="EAL_dom"/>
</dbReference>
<reference evidence="7 8" key="1">
    <citation type="submission" date="2016-10" db="EMBL/GenBank/DDBJ databases">
        <authorList>
            <person name="de Groot N.N."/>
        </authorList>
    </citation>
    <scope>NUCLEOTIDE SEQUENCE [LARGE SCALE GENOMIC DNA]</scope>
    <source>
        <strain evidence="7 8">DSM 16957</strain>
    </source>
</reference>
<keyword evidence="8" id="KW-1185">Reference proteome</keyword>
<feature type="domain" description="PAS" evidence="3">
    <location>
        <begin position="144"/>
        <end position="190"/>
    </location>
</feature>
<dbReference type="PROSITE" id="PS50887">
    <property type="entry name" value="GGDEF"/>
    <property type="match status" value="1"/>
</dbReference>
<evidence type="ECO:0000256" key="2">
    <source>
        <dbReference type="SAM" id="MobiDB-lite"/>
    </source>
</evidence>
<dbReference type="CDD" id="cd01948">
    <property type="entry name" value="EAL"/>
    <property type="match status" value="1"/>
</dbReference>
<protein>
    <submittedName>
        <fullName evidence="7">PAS domain S-box-containing protein/diguanylate cyclase (GGDEF) domain-containing protein</fullName>
    </submittedName>
</protein>
<dbReference type="InterPro" id="IPR035965">
    <property type="entry name" value="PAS-like_dom_sf"/>
</dbReference>
<sequence>MRGKQQTQATGAGPALDAGPDGQAFQALVESLPLALYRLDRSGALTYANPFMLALLGRDLESARGLRAADVYPPDLAAAYAADDRRVLDDGETVTRIEDHRVPSSGDLRQVWVSKLPVRDSSGQIVGLQGVFTDLTEEMQGLEEFRLAAAVLESAQQAVMITDLAGRILRVNPAFERITGYDADEAIGQTPRLLASGQQGQPFYERLWAALHEAGHWQGELVNRRRDGTLYTQQMTVSTVRDPQGRPSHYVAMFLDVSEAKSAAQQIQHLAHHDALTGLPNRLLLRDRLQQALAQSRRHGQCVAVLFIDLDHFKHVNDAHGHHVGDQLLQQAARRIGLALRGSDTVSRQGGDEFIALLPDLKDPQEATPVCRALLRALSTPFEIEGHSLHLSASIGVASSPTDSEDIDTLLRCADMAMYEAKNAGRNRAQFFRSELEERARRQARLEAELRTALRERQLFVELQPQIDLASHNITCIEALVRWQHPERGPVGPLEFIPFAEESHLIVAVGIEVIRLACEARAALREDLDDSVPIAINVSALQLADPGFLDHFNSEVDRHALSGHQIELEITERALVADIDTTRELLQQLRVLGVKVAIDDFGTGYSNLALLHRLPLSRLKIDRSFITDIDSRRSAQEICRAVCALASSLELKVVAEGVESSPQLELIQGLGCDAGQGYVFARPMRLPELRRWLKAHPHGAGGFGRGPGQESGVGGPRPTS</sequence>
<comment type="cofactor">
    <cofactor evidence="1">
        <name>Mg(2+)</name>
        <dbReference type="ChEBI" id="CHEBI:18420"/>
    </cofactor>
</comment>
<dbReference type="PANTHER" id="PTHR44757">
    <property type="entry name" value="DIGUANYLATE CYCLASE DGCP"/>
    <property type="match status" value="1"/>
</dbReference>
<dbReference type="RefSeq" id="WP_091243049.1">
    <property type="nucleotide sequence ID" value="NZ_FNAG01000007.1"/>
</dbReference>
<name>A0A1G6XMT5_9GAMM</name>
<dbReference type="SUPFAM" id="SSF55785">
    <property type="entry name" value="PYP-like sensor domain (PAS domain)"/>
    <property type="match status" value="2"/>
</dbReference>
<dbReference type="Proteomes" id="UP000199603">
    <property type="component" value="Unassembled WGS sequence"/>
</dbReference>
<dbReference type="InterPro" id="IPR000700">
    <property type="entry name" value="PAS-assoc_C"/>
</dbReference>
<feature type="domain" description="PAC" evidence="4">
    <location>
        <begin position="215"/>
        <end position="269"/>
    </location>
</feature>
<feature type="domain" description="EAL" evidence="5">
    <location>
        <begin position="443"/>
        <end position="697"/>
    </location>
</feature>
<dbReference type="Gene3D" id="3.30.70.270">
    <property type="match status" value="1"/>
</dbReference>
<dbReference type="InterPro" id="IPR043128">
    <property type="entry name" value="Rev_trsase/Diguanyl_cyclase"/>
</dbReference>
<evidence type="ECO:0000313" key="7">
    <source>
        <dbReference type="EMBL" id="SDD78576.1"/>
    </source>
</evidence>
<dbReference type="Pfam" id="PF00990">
    <property type="entry name" value="GGDEF"/>
    <property type="match status" value="1"/>
</dbReference>
<dbReference type="CDD" id="cd01949">
    <property type="entry name" value="GGDEF"/>
    <property type="match status" value="1"/>
</dbReference>
<dbReference type="InterPro" id="IPR000160">
    <property type="entry name" value="GGDEF_dom"/>
</dbReference>
<feature type="domain" description="GGDEF" evidence="6">
    <location>
        <begin position="301"/>
        <end position="434"/>
    </location>
</feature>
<dbReference type="OrthoDB" id="197861at2"/>
<dbReference type="InterPro" id="IPR035919">
    <property type="entry name" value="EAL_sf"/>
</dbReference>
<evidence type="ECO:0000313" key="8">
    <source>
        <dbReference type="Proteomes" id="UP000199603"/>
    </source>
</evidence>
<dbReference type="InterPro" id="IPR013767">
    <property type="entry name" value="PAS_fold"/>
</dbReference>
<dbReference type="InterPro" id="IPR052155">
    <property type="entry name" value="Biofilm_reg_signaling"/>
</dbReference>
<feature type="domain" description="PAC" evidence="4">
    <location>
        <begin position="95"/>
        <end position="147"/>
    </location>
</feature>
<feature type="compositionally biased region" description="Gly residues" evidence="2">
    <location>
        <begin position="699"/>
        <end position="720"/>
    </location>
</feature>
<dbReference type="InterPro" id="IPR000014">
    <property type="entry name" value="PAS"/>
</dbReference>
<dbReference type="GO" id="GO:0003824">
    <property type="term" value="F:catalytic activity"/>
    <property type="evidence" value="ECO:0007669"/>
    <property type="project" value="UniProtKB-ARBA"/>
</dbReference>
<dbReference type="EMBL" id="FNAG01000007">
    <property type="protein sequence ID" value="SDD78576.1"/>
    <property type="molecule type" value="Genomic_DNA"/>
</dbReference>
<feature type="domain" description="PAS" evidence="3">
    <location>
        <begin position="21"/>
        <end position="91"/>
    </location>
</feature>
<dbReference type="PANTHER" id="PTHR44757:SF2">
    <property type="entry name" value="BIOFILM ARCHITECTURE MAINTENANCE PROTEIN MBAA"/>
    <property type="match status" value="1"/>
</dbReference>
<dbReference type="SUPFAM" id="SSF55073">
    <property type="entry name" value="Nucleotide cyclase"/>
    <property type="match status" value="1"/>
</dbReference>
<organism evidence="7 8">
    <name type="scientific">Aquimonas voraii</name>
    <dbReference type="NCBI Taxonomy" id="265719"/>
    <lineage>
        <taxon>Bacteria</taxon>
        <taxon>Pseudomonadati</taxon>
        <taxon>Pseudomonadota</taxon>
        <taxon>Gammaproteobacteria</taxon>
        <taxon>Lysobacterales</taxon>
        <taxon>Lysobacteraceae</taxon>
        <taxon>Aquimonas</taxon>
    </lineage>
</organism>
<evidence type="ECO:0000259" key="3">
    <source>
        <dbReference type="PROSITE" id="PS50112"/>
    </source>
</evidence>
<gene>
    <name evidence="7" type="ORF">SAMN04488509_10730</name>
</gene>
<dbReference type="SMART" id="SM00086">
    <property type="entry name" value="PAC"/>
    <property type="match status" value="2"/>
</dbReference>
<dbReference type="NCBIfam" id="TIGR00229">
    <property type="entry name" value="sensory_box"/>
    <property type="match status" value="2"/>
</dbReference>
<dbReference type="SMART" id="SM00091">
    <property type="entry name" value="PAS"/>
    <property type="match status" value="2"/>
</dbReference>
<dbReference type="PROSITE" id="PS50112">
    <property type="entry name" value="PAS"/>
    <property type="match status" value="2"/>
</dbReference>
<dbReference type="InterPro" id="IPR013656">
    <property type="entry name" value="PAS_4"/>
</dbReference>
<dbReference type="PROSITE" id="PS50113">
    <property type="entry name" value="PAC"/>
    <property type="match status" value="2"/>
</dbReference>
<dbReference type="SUPFAM" id="SSF141868">
    <property type="entry name" value="EAL domain-like"/>
    <property type="match status" value="1"/>
</dbReference>
<dbReference type="GO" id="GO:0006355">
    <property type="term" value="P:regulation of DNA-templated transcription"/>
    <property type="evidence" value="ECO:0007669"/>
    <property type="project" value="InterPro"/>
</dbReference>
<dbReference type="Pfam" id="PF00989">
    <property type="entry name" value="PAS"/>
    <property type="match status" value="1"/>
</dbReference>
<dbReference type="InterPro" id="IPR029787">
    <property type="entry name" value="Nucleotide_cyclase"/>
</dbReference>
<dbReference type="AlphaFoldDB" id="A0A1G6XMT5"/>
<dbReference type="Pfam" id="PF00563">
    <property type="entry name" value="EAL"/>
    <property type="match status" value="1"/>
</dbReference>
<dbReference type="PROSITE" id="PS50883">
    <property type="entry name" value="EAL"/>
    <property type="match status" value="1"/>
</dbReference>
<dbReference type="NCBIfam" id="TIGR00254">
    <property type="entry name" value="GGDEF"/>
    <property type="match status" value="1"/>
</dbReference>
<evidence type="ECO:0000259" key="6">
    <source>
        <dbReference type="PROSITE" id="PS50887"/>
    </source>
</evidence>
<dbReference type="SMART" id="SM00052">
    <property type="entry name" value="EAL"/>
    <property type="match status" value="1"/>
</dbReference>
<dbReference type="FunFam" id="3.30.70.270:FF:000001">
    <property type="entry name" value="Diguanylate cyclase domain protein"/>
    <property type="match status" value="1"/>
</dbReference>
<evidence type="ECO:0000256" key="1">
    <source>
        <dbReference type="ARBA" id="ARBA00001946"/>
    </source>
</evidence>
<accession>A0A1G6XMT5</accession>
<evidence type="ECO:0000259" key="5">
    <source>
        <dbReference type="PROSITE" id="PS50883"/>
    </source>
</evidence>
<dbReference type="STRING" id="265719.SAMN04488509_10730"/>